<feature type="domain" description="TonB-dependent receptor plug" evidence="12">
    <location>
        <begin position="46"/>
        <end position="166"/>
    </location>
</feature>
<evidence type="ECO:0000259" key="12">
    <source>
        <dbReference type="Pfam" id="PF07715"/>
    </source>
</evidence>
<dbReference type="OrthoDB" id="7051241at2"/>
<evidence type="ECO:0000256" key="1">
    <source>
        <dbReference type="ARBA" id="ARBA00004571"/>
    </source>
</evidence>
<dbReference type="SUPFAM" id="SSF56935">
    <property type="entry name" value="Porins"/>
    <property type="match status" value="1"/>
</dbReference>
<dbReference type="PROSITE" id="PS52016">
    <property type="entry name" value="TONB_DEPENDENT_REC_3"/>
    <property type="match status" value="1"/>
</dbReference>
<keyword evidence="14" id="KW-1185">Reference proteome</keyword>
<keyword evidence="7 8" id="KW-0998">Cell outer membrane</keyword>
<feature type="chain" id="PRO_5016243677" evidence="10">
    <location>
        <begin position="24"/>
        <end position="806"/>
    </location>
</feature>
<keyword evidence="13" id="KW-0675">Receptor</keyword>
<evidence type="ECO:0000256" key="3">
    <source>
        <dbReference type="ARBA" id="ARBA00022452"/>
    </source>
</evidence>
<dbReference type="KEGG" id="phb:HYN04_05970"/>
<dbReference type="InterPro" id="IPR037066">
    <property type="entry name" value="Plug_dom_sf"/>
</dbReference>
<evidence type="ECO:0000259" key="11">
    <source>
        <dbReference type="Pfam" id="PF00593"/>
    </source>
</evidence>
<dbReference type="CDD" id="cd01347">
    <property type="entry name" value="ligand_gated_channel"/>
    <property type="match status" value="1"/>
</dbReference>
<evidence type="ECO:0000256" key="5">
    <source>
        <dbReference type="ARBA" id="ARBA00023077"/>
    </source>
</evidence>
<dbReference type="Gene3D" id="2.170.130.10">
    <property type="entry name" value="TonB-dependent receptor, plug domain"/>
    <property type="match status" value="1"/>
</dbReference>
<sequence length="806" mass="85815">MLHRSALFAAVSAASLLAGAAQAAEPASQVEELVVTGSRTEGRTRLETLAPVDVISTEALTRQGNTEMATALAAVAPSMTFPRPAITDGTDSVRPATLRGLAPDQTLVLINSMRRHSSALVNVNGSIGRGSAAVDLNSIPTVAVDRIEVLRDGASAQYGSDAIAGVVNMRLREADEGGSASVTYGIYDTRVRTARDLKGRSKNDGPTFTATGWQGFKLGSDGFLTVSGEYLFRNPTSRGDLDPRITPSKVTSRFGDPQVDQITVFANAGKPLNEEWDLYGFGGYQKRKTDSAANPRLANNANNVPAIWPIGFLPLITTDITDYSAAGGVRGTLAGFEIDAGLVYGYNQVHYGVRDSVNASMGIGSPTDFDAGKMQYDQLVAQVGGTRELDFGLAKPANLALGVEYRREHYKISQGDRASWVFGGVAGKAAGAQGFPGFQPGNEVDKDRNSQSVYAELDLPVTDALGFAAAVRYENYSDFGSKTTGKISGRYDLNDALAIRGTVATGFRAPALQQQYFTATSTNFLSVNGVSTPVEVGTFPATSAVAKSLGGKALQPEESVNYSLGLVFRTGAFEATIDAYRIEIDNRIVLSENIQCNPTGTPTAQAICGLINPPGTNAQLGAARFFINGVDTETNGLDIVARYRWDLGGFGDLDVTGAANYNDTDVTAVPKTSVLDSLPVPPPLFDRANRLTFEEGTPSSKYVLTVDWARGDFGLNGKLTRYGDVLSPSNNPALDYQVGEHVLLDLEGRWNSENGFGVALGVSNALDEYPNRTPTVVNTNGPIGFPNFSPFGFNGRYVYARLSYNW</sequence>
<evidence type="ECO:0000256" key="4">
    <source>
        <dbReference type="ARBA" id="ARBA00022692"/>
    </source>
</evidence>
<keyword evidence="3 8" id="KW-1134">Transmembrane beta strand</keyword>
<dbReference type="InterPro" id="IPR036942">
    <property type="entry name" value="Beta-barrel_TonB_sf"/>
</dbReference>
<proteinExistence type="inferred from homology"/>
<dbReference type="GO" id="GO:0009279">
    <property type="term" value="C:cell outer membrane"/>
    <property type="evidence" value="ECO:0007669"/>
    <property type="project" value="UniProtKB-SubCell"/>
</dbReference>
<dbReference type="Proteomes" id="UP000247763">
    <property type="component" value="Chromosome"/>
</dbReference>
<gene>
    <name evidence="13" type="ORF">HYN04_05970</name>
</gene>
<evidence type="ECO:0000313" key="14">
    <source>
        <dbReference type="Proteomes" id="UP000247763"/>
    </source>
</evidence>
<evidence type="ECO:0000256" key="7">
    <source>
        <dbReference type="ARBA" id="ARBA00023237"/>
    </source>
</evidence>
<dbReference type="PANTHER" id="PTHR47234:SF3">
    <property type="entry name" value="SECRETIN_TONB SHORT N-TERMINAL DOMAIN-CONTAINING PROTEIN"/>
    <property type="match status" value="1"/>
</dbReference>
<dbReference type="PANTHER" id="PTHR47234">
    <property type="match status" value="1"/>
</dbReference>
<dbReference type="Pfam" id="PF07715">
    <property type="entry name" value="Plug"/>
    <property type="match status" value="1"/>
</dbReference>
<dbReference type="InterPro" id="IPR012910">
    <property type="entry name" value="Plug_dom"/>
</dbReference>
<evidence type="ECO:0000256" key="6">
    <source>
        <dbReference type="ARBA" id="ARBA00023136"/>
    </source>
</evidence>
<dbReference type="Gene3D" id="2.40.170.20">
    <property type="entry name" value="TonB-dependent receptor, beta-barrel domain"/>
    <property type="match status" value="1"/>
</dbReference>
<accession>A0A2Z3HVG5</accession>
<keyword evidence="6 8" id="KW-0472">Membrane</keyword>
<dbReference type="InterPro" id="IPR039426">
    <property type="entry name" value="TonB-dep_rcpt-like"/>
</dbReference>
<comment type="similarity">
    <text evidence="8 9">Belongs to the TonB-dependent receptor family.</text>
</comment>
<evidence type="ECO:0000256" key="9">
    <source>
        <dbReference type="RuleBase" id="RU003357"/>
    </source>
</evidence>
<organism evidence="13 14">
    <name type="scientific">Phenylobacterium parvum</name>
    <dbReference type="NCBI Taxonomy" id="2201350"/>
    <lineage>
        <taxon>Bacteria</taxon>
        <taxon>Pseudomonadati</taxon>
        <taxon>Pseudomonadota</taxon>
        <taxon>Alphaproteobacteria</taxon>
        <taxon>Caulobacterales</taxon>
        <taxon>Caulobacteraceae</taxon>
        <taxon>Phenylobacterium</taxon>
    </lineage>
</organism>
<name>A0A2Z3HVG5_9CAUL</name>
<keyword evidence="4 8" id="KW-0812">Transmembrane</keyword>
<evidence type="ECO:0000256" key="2">
    <source>
        <dbReference type="ARBA" id="ARBA00022448"/>
    </source>
</evidence>
<keyword evidence="2 8" id="KW-0813">Transport</keyword>
<comment type="subcellular location">
    <subcellularLocation>
        <location evidence="1 8">Cell outer membrane</location>
        <topology evidence="1 8">Multi-pass membrane protein</topology>
    </subcellularLocation>
</comment>
<evidence type="ECO:0000256" key="10">
    <source>
        <dbReference type="SAM" id="SignalP"/>
    </source>
</evidence>
<dbReference type="AlphaFoldDB" id="A0A2Z3HVG5"/>
<keyword evidence="10" id="KW-0732">Signal</keyword>
<evidence type="ECO:0000256" key="8">
    <source>
        <dbReference type="PROSITE-ProRule" id="PRU01360"/>
    </source>
</evidence>
<reference evidence="14" key="1">
    <citation type="submission" date="2018-05" db="EMBL/GenBank/DDBJ databases">
        <title>Genome sequencing of Phenylobacterium sp. HYN0004.</title>
        <authorList>
            <person name="Yi H."/>
            <person name="Baek C."/>
        </authorList>
    </citation>
    <scope>NUCLEOTIDE SEQUENCE [LARGE SCALE GENOMIC DNA]</scope>
    <source>
        <strain evidence="14">HYN0004</strain>
    </source>
</reference>
<keyword evidence="5 9" id="KW-0798">TonB box</keyword>
<dbReference type="EMBL" id="CP029479">
    <property type="protein sequence ID" value="AWM77351.1"/>
    <property type="molecule type" value="Genomic_DNA"/>
</dbReference>
<dbReference type="RefSeq" id="WP_110449918.1">
    <property type="nucleotide sequence ID" value="NZ_CP029479.1"/>
</dbReference>
<dbReference type="Pfam" id="PF00593">
    <property type="entry name" value="TonB_dep_Rec_b-barrel"/>
    <property type="match status" value="1"/>
</dbReference>
<feature type="domain" description="TonB-dependent receptor-like beta-barrel" evidence="11">
    <location>
        <begin position="284"/>
        <end position="764"/>
    </location>
</feature>
<protein>
    <submittedName>
        <fullName evidence="13">TonB-dependent receptor</fullName>
    </submittedName>
</protein>
<dbReference type="InterPro" id="IPR000531">
    <property type="entry name" value="Beta-barrel_TonB"/>
</dbReference>
<evidence type="ECO:0000313" key="13">
    <source>
        <dbReference type="EMBL" id="AWM77351.1"/>
    </source>
</evidence>
<feature type="signal peptide" evidence="10">
    <location>
        <begin position="1"/>
        <end position="23"/>
    </location>
</feature>